<feature type="transmembrane region" description="Helical" evidence="4">
    <location>
        <begin position="99"/>
        <end position="120"/>
    </location>
</feature>
<feature type="transmembrane region" description="Helical" evidence="4">
    <location>
        <begin position="64"/>
        <end position="87"/>
    </location>
</feature>
<feature type="domain" description="Histidine kinase" evidence="5">
    <location>
        <begin position="483"/>
        <end position="681"/>
    </location>
</feature>
<keyword evidence="3" id="KW-0597">Phosphoprotein</keyword>
<dbReference type="PRINTS" id="PR00344">
    <property type="entry name" value="BCTRLSENSOR"/>
</dbReference>
<keyword evidence="4" id="KW-0812">Transmembrane</keyword>
<keyword evidence="4" id="KW-0472">Membrane</keyword>
<keyword evidence="7" id="KW-1185">Reference proteome</keyword>
<keyword evidence="6" id="KW-0418">Kinase</keyword>
<dbReference type="NCBIfam" id="TIGR02916">
    <property type="entry name" value="PEP_his_kin"/>
    <property type="match status" value="1"/>
</dbReference>
<feature type="transmembrane region" description="Helical" evidence="4">
    <location>
        <begin position="234"/>
        <end position="253"/>
    </location>
</feature>
<evidence type="ECO:0000256" key="3">
    <source>
        <dbReference type="ARBA" id="ARBA00022553"/>
    </source>
</evidence>
<dbReference type="GO" id="GO:0000155">
    <property type="term" value="F:phosphorelay sensor kinase activity"/>
    <property type="evidence" value="ECO:0007669"/>
    <property type="project" value="TreeGrafter"/>
</dbReference>
<dbReference type="Pfam" id="PF02518">
    <property type="entry name" value="HATPase_c"/>
    <property type="match status" value="1"/>
</dbReference>
<evidence type="ECO:0000256" key="2">
    <source>
        <dbReference type="ARBA" id="ARBA00012438"/>
    </source>
</evidence>
<keyword evidence="4" id="KW-1133">Transmembrane helix</keyword>
<dbReference type="Gene3D" id="3.30.565.10">
    <property type="entry name" value="Histidine kinase-like ATPase, C-terminal domain"/>
    <property type="match status" value="1"/>
</dbReference>
<evidence type="ECO:0000256" key="4">
    <source>
        <dbReference type="SAM" id="Phobius"/>
    </source>
</evidence>
<dbReference type="SMART" id="SM00387">
    <property type="entry name" value="HATPase_c"/>
    <property type="match status" value="1"/>
</dbReference>
<dbReference type="AlphaFoldDB" id="A5G3Y6"/>
<proteinExistence type="predicted"/>
<dbReference type="Proteomes" id="UP000006695">
    <property type="component" value="Chromosome"/>
</dbReference>
<feature type="transmembrane region" description="Helical" evidence="4">
    <location>
        <begin position="173"/>
        <end position="193"/>
    </location>
</feature>
<reference evidence="6 7" key="1">
    <citation type="submission" date="2007-05" db="EMBL/GenBank/DDBJ databases">
        <title>Complete sequence of Geobacter uraniireducens Rf4.</title>
        <authorList>
            <consortium name="US DOE Joint Genome Institute"/>
            <person name="Copeland A."/>
            <person name="Lucas S."/>
            <person name="Lapidus A."/>
            <person name="Barry K."/>
            <person name="Detter J.C."/>
            <person name="Glavina del Rio T."/>
            <person name="Hammon N."/>
            <person name="Israni S."/>
            <person name="Dalin E."/>
            <person name="Tice H."/>
            <person name="Pitluck S."/>
            <person name="Chertkov O."/>
            <person name="Brettin T."/>
            <person name="Bruce D."/>
            <person name="Han C."/>
            <person name="Schmutz J."/>
            <person name="Larimer F."/>
            <person name="Land M."/>
            <person name="Hauser L."/>
            <person name="Kyrpides N."/>
            <person name="Mikhailova N."/>
            <person name="Shelobolina E."/>
            <person name="Aklujkar M."/>
            <person name="Lovley D."/>
            <person name="Richardson P."/>
        </authorList>
    </citation>
    <scope>NUCLEOTIDE SEQUENCE [LARGE SCALE GENOMIC DNA]</scope>
    <source>
        <strain evidence="6 7">Rf4</strain>
    </source>
</reference>
<dbReference type="InterPro" id="IPR036890">
    <property type="entry name" value="HATPase_C_sf"/>
</dbReference>
<dbReference type="HOGENOM" id="CLU_024784_1_0_7"/>
<feature type="transmembrane region" description="Helical" evidence="4">
    <location>
        <begin position="205"/>
        <end position="222"/>
    </location>
</feature>
<dbReference type="EMBL" id="CP000698">
    <property type="protein sequence ID" value="ABQ26504.1"/>
    <property type="molecule type" value="Genomic_DNA"/>
</dbReference>
<dbReference type="Pfam" id="PF13492">
    <property type="entry name" value="GAF_3"/>
    <property type="match status" value="1"/>
</dbReference>
<comment type="catalytic activity">
    <reaction evidence="1">
        <text>ATP + protein L-histidine = ADP + protein N-phospho-L-histidine.</text>
        <dbReference type="EC" id="2.7.13.3"/>
    </reaction>
</comment>
<dbReference type="InterPro" id="IPR029016">
    <property type="entry name" value="GAF-like_dom_sf"/>
</dbReference>
<dbReference type="InterPro" id="IPR004358">
    <property type="entry name" value="Sig_transdc_His_kin-like_C"/>
</dbReference>
<dbReference type="InterPro" id="IPR003594">
    <property type="entry name" value="HATPase_dom"/>
</dbReference>
<feature type="transmembrane region" description="Helical" evidence="4">
    <location>
        <begin position="6"/>
        <end position="22"/>
    </location>
</feature>
<evidence type="ECO:0000256" key="1">
    <source>
        <dbReference type="ARBA" id="ARBA00000085"/>
    </source>
</evidence>
<dbReference type="InterPro" id="IPR005467">
    <property type="entry name" value="His_kinase_dom"/>
</dbReference>
<name>A5G3Y6_GEOUR</name>
<dbReference type="PROSITE" id="PS50109">
    <property type="entry name" value="HIS_KIN"/>
    <property type="match status" value="1"/>
</dbReference>
<dbReference type="PANTHER" id="PTHR43547">
    <property type="entry name" value="TWO-COMPONENT HISTIDINE KINASE"/>
    <property type="match status" value="1"/>
</dbReference>
<keyword evidence="6" id="KW-0808">Transferase</keyword>
<feature type="transmembrane region" description="Helical" evidence="4">
    <location>
        <begin position="265"/>
        <end position="286"/>
    </location>
</feature>
<organism evidence="6 7">
    <name type="scientific">Geotalea uraniireducens (strain Rf4)</name>
    <name type="common">Geobacter uraniireducens</name>
    <dbReference type="NCBI Taxonomy" id="351605"/>
    <lineage>
        <taxon>Bacteria</taxon>
        <taxon>Pseudomonadati</taxon>
        <taxon>Thermodesulfobacteriota</taxon>
        <taxon>Desulfuromonadia</taxon>
        <taxon>Geobacterales</taxon>
        <taxon>Geobacteraceae</taxon>
        <taxon>Geotalea</taxon>
    </lineage>
</organism>
<evidence type="ECO:0000313" key="7">
    <source>
        <dbReference type="Proteomes" id="UP000006695"/>
    </source>
</evidence>
<protein>
    <recommendedName>
        <fullName evidence="2">histidine kinase</fullName>
        <ecNumber evidence="2">2.7.13.3</ecNumber>
    </recommendedName>
</protein>
<feature type="transmembrane region" description="Helical" evidence="4">
    <location>
        <begin position="132"/>
        <end position="152"/>
    </location>
</feature>
<dbReference type="InterPro" id="IPR014265">
    <property type="entry name" value="XrtA/PrsK"/>
</dbReference>
<dbReference type="STRING" id="351605.Gura_2325"/>
<dbReference type="Gene3D" id="3.30.450.40">
    <property type="match status" value="1"/>
</dbReference>
<evidence type="ECO:0000259" key="5">
    <source>
        <dbReference type="PROSITE" id="PS50109"/>
    </source>
</evidence>
<dbReference type="EC" id="2.7.13.3" evidence="2"/>
<dbReference type="OrthoDB" id="9785691at2"/>
<dbReference type="RefSeq" id="WP_011939198.1">
    <property type="nucleotide sequence ID" value="NC_009483.1"/>
</dbReference>
<dbReference type="PANTHER" id="PTHR43547:SF2">
    <property type="entry name" value="HYBRID SIGNAL TRANSDUCTION HISTIDINE KINASE C"/>
    <property type="match status" value="1"/>
</dbReference>
<dbReference type="SUPFAM" id="SSF55781">
    <property type="entry name" value="GAF domain-like"/>
    <property type="match status" value="1"/>
</dbReference>
<dbReference type="InterPro" id="IPR003018">
    <property type="entry name" value="GAF"/>
</dbReference>
<evidence type="ECO:0000313" key="6">
    <source>
        <dbReference type="EMBL" id="ABQ26504.1"/>
    </source>
</evidence>
<accession>A5G3Y6</accession>
<dbReference type="KEGG" id="gur:Gura_2325"/>
<dbReference type="SUPFAM" id="SSF55874">
    <property type="entry name" value="ATPase domain of HSP90 chaperone/DNA topoisomerase II/histidine kinase"/>
    <property type="match status" value="1"/>
</dbReference>
<sequence length="681" mass="76732">MFQTILSIGAISVCCIYSFYLLNKRERDVYSYANLAALTSVCALEIFDLLSINDTKRVMLWKQLSLFAECTLPITWLLFSLTCSRLYKVQSIPNSQRLTIAIACLFPLAVITIPVNLFFYSPDFISERMLFLGNYGFIFFFALLIYMVIALINLEATFINASVSSRWKIKYEIVGAGFLLSFLIFYYSQGLLYRTINMNLVPGRSVVIIIAVFMMAYSRFIRGNGVKVTVSRQLAYKSVVLVVVSLYLLGLGLMGEGMKYFGDSFQRTMAIVIAFLSGAGLICVLLSETVKRKIKVHLHKNFYKNKYDYRIQWLQFTDRLSSSHSGDELLQSILCGYADTFGMGGCALFLYDGERRLFRTAASLEMETRAVEFGRDDTIIEHMTEKSWVVNMGEGIFEPSDHCKDFFRLNDISFVIPLFLNGVMDGFIVLGKPVNRDEVYNYEDYDLMKTLARQTSSALLNLRLSEQLAQAREMEALGKVSTFVIHDLKNLVYTVSLILDNASHYMSETEFQQDMIESLGNTVAKMKALISRLKIIPEKHSLNREPADLLQLVKETAEIVDGGKICIRGNSVIAMVDREELQKVALNLLLNAVEATDGRGQISVEVGAGNLAFIKVLDDGCGIAPDFLHEYLFTPFKTTKKKGLGIGLYQSKQIVEAHNGRIEVSSDLGIGTTFTVWLPKD</sequence>
<feature type="transmembrane region" description="Helical" evidence="4">
    <location>
        <begin position="29"/>
        <end position="52"/>
    </location>
</feature>
<gene>
    <name evidence="6" type="ordered locus">Gura_2325</name>
</gene>
<dbReference type="Gene3D" id="1.10.287.130">
    <property type="match status" value="1"/>
</dbReference>